<dbReference type="EMBL" id="AGUE01000138">
    <property type="protein sequence ID" value="EHK98688.1"/>
    <property type="molecule type" value="Genomic_DNA"/>
</dbReference>
<name>H0ERW4_GLAL7</name>
<evidence type="ECO:0000313" key="2">
    <source>
        <dbReference type="Proteomes" id="UP000005446"/>
    </source>
</evidence>
<evidence type="ECO:0000313" key="1">
    <source>
        <dbReference type="EMBL" id="EHK98688.1"/>
    </source>
</evidence>
<comment type="caution">
    <text evidence="1">The sequence shown here is derived from an EMBL/GenBank/DDBJ whole genome shotgun (WGS) entry which is preliminary data.</text>
</comment>
<accession>H0ERW4</accession>
<dbReference type="Proteomes" id="UP000005446">
    <property type="component" value="Unassembled WGS sequence"/>
</dbReference>
<sequence>MLVYVNKKMTILTSPRFMKKMKKMGPDECIDEGKEYWHTKHVTWGVEGDVGEPGRSNTHPFIIYKNYEFFVHTIRPEHIESKLSPLLIDIIGMI</sequence>
<dbReference type="InParanoid" id="H0ERW4"/>
<dbReference type="AlphaFoldDB" id="H0ERW4"/>
<organism evidence="1 2">
    <name type="scientific">Glarea lozoyensis (strain ATCC 74030 / MF5533)</name>
    <dbReference type="NCBI Taxonomy" id="1104152"/>
    <lineage>
        <taxon>Eukaryota</taxon>
        <taxon>Fungi</taxon>
        <taxon>Dikarya</taxon>
        <taxon>Ascomycota</taxon>
        <taxon>Pezizomycotina</taxon>
        <taxon>Leotiomycetes</taxon>
        <taxon>Helotiales</taxon>
        <taxon>Helotiaceae</taxon>
        <taxon>Glarea</taxon>
    </lineage>
</organism>
<gene>
    <name evidence="1" type="ORF">M7I_5436</name>
</gene>
<dbReference type="HOGENOM" id="CLU_2386362_0_0_1"/>
<protein>
    <submittedName>
        <fullName evidence="1">Uncharacterized protein</fullName>
    </submittedName>
</protein>
<keyword evidence="2" id="KW-1185">Reference proteome</keyword>
<proteinExistence type="predicted"/>
<reference evidence="1 2" key="1">
    <citation type="journal article" date="2012" name="Eukaryot. Cell">
        <title>Genome sequence of the fungus Glarea lozoyensis: the first genome sequence of a species from the Helotiaceae family.</title>
        <authorList>
            <person name="Youssar L."/>
            <person name="Gruening B.A."/>
            <person name="Erxleben A."/>
            <person name="Guenther S."/>
            <person name="Huettel W."/>
        </authorList>
    </citation>
    <scope>NUCLEOTIDE SEQUENCE [LARGE SCALE GENOMIC DNA]</scope>
    <source>
        <strain evidence="2">ATCC 74030 / MF5533</strain>
    </source>
</reference>